<protein>
    <recommendedName>
        <fullName evidence="3">BTB domain-containing protein</fullName>
    </recommendedName>
</protein>
<dbReference type="InterPro" id="IPR011333">
    <property type="entry name" value="SKP1/BTB/POZ_sf"/>
</dbReference>
<dbReference type="Proteomes" id="UP000738349">
    <property type="component" value="Unassembled WGS sequence"/>
</dbReference>
<organism evidence="1 2">
    <name type="scientific">Dactylonectria macrodidyma</name>
    <dbReference type="NCBI Taxonomy" id="307937"/>
    <lineage>
        <taxon>Eukaryota</taxon>
        <taxon>Fungi</taxon>
        <taxon>Dikarya</taxon>
        <taxon>Ascomycota</taxon>
        <taxon>Pezizomycotina</taxon>
        <taxon>Sordariomycetes</taxon>
        <taxon>Hypocreomycetidae</taxon>
        <taxon>Hypocreales</taxon>
        <taxon>Nectriaceae</taxon>
        <taxon>Dactylonectria</taxon>
    </lineage>
</organism>
<proteinExistence type="predicted"/>
<comment type="caution">
    <text evidence="1">The sequence shown here is derived from an EMBL/GenBank/DDBJ whole genome shotgun (WGS) entry which is preliminary data.</text>
</comment>
<evidence type="ECO:0000313" key="1">
    <source>
        <dbReference type="EMBL" id="KAH7127544.1"/>
    </source>
</evidence>
<evidence type="ECO:0000313" key="2">
    <source>
        <dbReference type="Proteomes" id="UP000738349"/>
    </source>
</evidence>
<dbReference type="Gene3D" id="3.30.710.10">
    <property type="entry name" value="Potassium Channel Kv1.1, Chain A"/>
    <property type="match status" value="1"/>
</dbReference>
<dbReference type="OrthoDB" id="5275938at2759"/>
<evidence type="ECO:0008006" key="3">
    <source>
        <dbReference type="Google" id="ProtNLM"/>
    </source>
</evidence>
<sequence length="371" mass="41683">MAKRSHSSISIDTSEDGDSRNLEIIAPDGDVLFVLGSGETLVQVNSVVMKTASPVIAAILEERFPEGHKSDPDCRKPVEVILGGDDPKSFISICRILHFQRELRNVVPAVLDLLKILRVSDKYDVRPAISFCVEVWIRGHVAAVNRKAHTSTSTYFAEADNLVKDTRELDERAGYDLKTNELFQLLVLCYHSGDNAYFKTISKRLIREHIGSFITLAAAMKADTLKIVKTDALYKIAGALQEEQDRILFRFFINLHNNMFTWIKATEAVSISIDAYVDALEKYGISNIFMPGHLNIERPYSISEVCYCVHGLRPAHFAGCNEHEALLICSRLNSIFRKVERVEGICLLCLHEGLTECMGKHDEPKSEANRE</sequence>
<dbReference type="AlphaFoldDB" id="A0A9P9DYU7"/>
<gene>
    <name evidence="1" type="ORF">EDB81DRAFT_907879</name>
</gene>
<dbReference type="EMBL" id="JAGMUV010000019">
    <property type="protein sequence ID" value="KAH7127544.1"/>
    <property type="molecule type" value="Genomic_DNA"/>
</dbReference>
<accession>A0A9P9DYU7</accession>
<keyword evidence="2" id="KW-1185">Reference proteome</keyword>
<reference evidence="1" key="1">
    <citation type="journal article" date="2021" name="Nat. Commun.">
        <title>Genetic determinants of endophytism in the Arabidopsis root mycobiome.</title>
        <authorList>
            <person name="Mesny F."/>
            <person name="Miyauchi S."/>
            <person name="Thiergart T."/>
            <person name="Pickel B."/>
            <person name="Atanasova L."/>
            <person name="Karlsson M."/>
            <person name="Huettel B."/>
            <person name="Barry K.W."/>
            <person name="Haridas S."/>
            <person name="Chen C."/>
            <person name="Bauer D."/>
            <person name="Andreopoulos W."/>
            <person name="Pangilinan J."/>
            <person name="LaButti K."/>
            <person name="Riley R."/>
            <person name="Lipzen A."/>
            <person name="Clum A."/>
            <person name="Drula E."/>
            <person name="Henrissat B."/>
            <person name="Kohler A."/>
            <person name="Grigoriev I.V."/>
            <person name="Martin F.M."/>
            <person name="Hacquard S."/>
        </authorList>
    </citation>
    <scope>NUCLEOTIDE SEQUENCE</scope>
    <source>
        <strain evidence="1">MPI-CAGE-AT-0147</strain>
    </source>
</reference>
<name>A0A9P9DYU7_9HYPO</name>